<sequence>MIRQETPTHWLLVTHPDHADVAGQFADAWGNDRFAPPKPYDAIRYAVYHHDDGWLARDTAPVLTKDNRPEAFTRQLVGAYSAFEEIDLPSYLKVRGDATAAVAAVDPAAAIFVSMHTYNLLSEQADVNTIRPEHRQAHADFLSAQLAWQQQTAAQLGLDQSALQRGFEFLQCCDNLSLIVCSGYDVPRDLRHTHPDRSGQRHAIRCTPVNPALYTLDPWISDRPEIVLEIPYRSLAKSACGTLSAFQSAWNQAPLQRHRLMLRPAR</sequence>
<reference evidence="1 2" key="1">
    <citation type="submission" date="2019-07" db="EMBL/GenBank/DDBJ databases">
        <title>Description of 53C-WASEF.</title>
        <authorList>
            <person name="Pitt A."/>
            <person name="Hahn M.W."/>
        </authorList>
    </citation>
    <scope>NUCLEOTIDE SEQUENCE [LARGE SCALE GENOMIC DNA]</scope>
    <source>
        <strain evidence="1 2">53C-WASEF</strain>
    </source>
</reference>
<evidence type="ECO:0000313" key="1">
    <source>
        <dbReference type="EMBL" id="TSJ77930.1"/>
    </source>
</evidence>
<accession>A0A556QMQ0</accession>
<comment type="caution">
    <text evidence="1">The sequence shown here is derived from an EMBL/GenBank/DDBJ whole genome shotgun (WGS) entry which is preliminary data.</text>
</comment>
<dbReference type="Proteomes" id="UP000315648">
    <property type="component" value="Unassembled WGS sequence"/>
</dbReference>
<dbReference type="EMBL" id="VMBG01000001">
    <property type="protein sequence ID" value="TSJ77930.1"/>
    <property type="molecule type" value="Genomic_DNA"/>
</dbReference>
<dbReference type="InterPro" id="IPR024992">
    <property type="entry name" value="DUF3891"/>
</dbReference>
<organism evidence="1 2">
    <name type="scientific">Rariglobus hedericola</name>
    <dbReference type="NCBI Taxonomy" id="2597822"/>
    <lineage>
        <taxon>Bacteria</taxon>
        <taxon>Pseudomonadati</taxon>
        <taxon>Verrucomicrobiota</taxon>
        <taxon>Opitutia</taxon>
        <taxon>Opitutales</taxon>
        <taxon>Opitutaceae</taxon>
        <taxon>Rariglobus</taxon>
    </lineage>
</organism>
<dbReference type="AlphaFoldDB" id="A0A556QMQ0"/>
<dbReference type="RefSeq" id="WP_144228272.1">
    <property type="nucleotide sequence ID" value="NZ_CBCRVV010000001.1"/>
</dbReference>
<gene>
    <name evidence="1" type="ORF">FPL22_01055</name>
</gene>
<dbReference type="Pfam" id="PF13030">
    <property type="entry name" value="DUF3891"/>
    <property type="match status" value="1"/>
</dbReference>
<dbReference type="OrthoDB" id="190426at2"/>
<protein>
    <submittedName>
        <fullName evidence="1">DUF3891 family protein</fullName>
    </submittedName>
</protein>
<keyword evidence="2" id="KW-1185">Reference proteome</keyword>
<evidence type="ECO:0000313" key="2">
    <source>
        <dbReference type="Proteomes" id="UP000315648"/>
    </source>
</evidence>
<name>A0A556QMQ0_9BACT</name>
<proteinExistence type="predicted"/>